<reference evidence="1 2" key="1">
    <citation type="submission" date="2016-10" db="EMBL/GenBank/DDBJ databases">
        <authorList>
            <person name="de Groot N.N."/>
        </authorList>
    </citation>
    <scope>NUCLEOTIDE SEQUENCE [LARGE SCALE GENOMIC DNA]</scope>
    <source>
        <strain evidence="1 2">CGMCC 4.2022</strain>
    </source>
</reference>
<gene>
    <name evidence="1" type="ORF">SAMN05216259_106262</name>
</gene>
<evidence type="ECO:0000313" key="1">
    <source>
        <dbReference type="EMBL" id="SDN93015.1"/>
    </source>
</evidence>
<organism evidence="1 2">
    <name type="scientific">Actinacidiphila guanduensis</name>
    <dbReference type="NCBI Taxonomy" id="310781"/>
    <lineage>
        <taxon>Bacteria</taxon>
        <taxon>Bacillati</taxon>
        <taxon>Actinomycetota</taxon>
        <taxon>Actinomycetes</taxon>
        <taxon>Kitasatosporales</taxon>
        <taxon>Streptomycetaceae</taxon>
        <taxon>Actinacidiphila</taxon>
    </lineage>
</organism>
<accession>A0A1H0FEB8</accession>
<dbReference type="EMBL" id="FNIE01000006">
    <property type="protein sequence ID" value="SDN93015.1"/>
    <property type="molecule type" value="Genomic_DNA"/>
</dbReference>
<name>A0A1H0FEB8_9ACTN</name>
<dbReference type="Proteomes" id="UP000199341">
    <property type="component" value="Unassembled WGS sequence"/>
</dbReference>
<evidence type="ECO:0000313" key="2">
    <source>
        <dbReference type="Proteomes" id="UP000199341"/>
    </source>
</evidence>
<proteinExistence type="predicted"/>
<keyword evidence="2" id="KW-1185">Reference proteome</keyword>
<dbReference type="AlphaFoldDB" id="A0A1H0FEB8"/>
<protein>
    <submittedName>
        <fullName evidence="1">Uncharacterized protein</fullName>
    </submittedName>
</protein>
<dbReference type="STRING" id="310781.SAMN05216259_106262"/>
<sequence length="171" mass="18351">MEFFVRDGAAVGGRLTYAEEDHGFRFEAGSREELAGRLGDRGVTSVVLDTLQLEVDIASGDVLFAWGYFPLEAAETGELVVPEAREGRVRVVDEEPFEPGVSVGVPGERWRTSYDRTTGVVAVRLREAADAVFVRIADGVVLGVDGAELVAVWLGEENRLARGVGGGTIRG</sequence>